<proteinExistence type="predicted"/>
<sequence>MSQIWVLSSNLTLKRTRLNLEFKFNCDSLFKLDNFIKARVKPKSLSSKFILQAN</sequence>
<protein>
    <submittedName>
        <fullName evidence="1">Uncharacterized protein</fullName>
    </submittedName>
</protein>
<dbReference type="PATRIC" id="fig|1244083.3.peg.890"/>
<name>M5IKM4_9BACT</name>
<organism evidence="1 2">
    <name type="scientific">Campylobacter showae CSUNSWCD</name>
    <dbReference type="NCBI Taxonomy" id="1244083"/>
    <lineage>
        <taxon>Bacteria</taxon>
        <taxon>Pseudomonadati</taxon>
        <taxon>Campylobacterota</taxon>
        <taxon>Epsilonproteobacteria</taxon>
        <taxon>Campylobacterales</taxon>
        <taxon>Campylobacteraceae</taxon>
        <taxon>Campylobacter</taxon>
    </lineage>
</organism>
<dbReference type="EMBL" id="AMZQ01000005">
    <property type="protein sequence ID" value="EKU11610.1"/>
    <property type="molecule type" value="Genomic_DNA"/>
</dbReference>
<dbReference type="AlphaFoldDB" id="M5IKM4"/>
<evidence type="ECO:0000313" key="2">
    <source>
        <dbReference type="Proteomes" id="UP000011939"/>
    </source>
</evidence>
<accession>M5IKM4</accession>
<gene>
    <name evidence="1" type="ORF">CSUNSWCD_1648</name>
</gene>
<dbReference type="STRING" id="1244083.CSUNSWCD_1648"/>
<evidence type="ECO:0000313" key="1">
    <source>
        <dbReference type="EMBL" id="EKU11610.1"/>
    </source>
</evidence>
<dbReference type="Proteomes" id="UP000011939">
    <property type="component" value="Unassembled WGS sequence"/>
</dbReference>
<comment type="caution">
    <text evidence="1">The sequence shown here is derived from an EMBL/GenBank/DDBJ whole genome shotgun (WGS) entry which is preliminary data.</text>
</comment>
<reference evidence="1 2" key="1">
    <citation type="journal article" date="2013" name="Genome Announc.">
        <title>Genome Sequence of Campylobacter showae UNSWCD, Isolated from a Patient with Crohn's Disease.</title>
        <authorList>
            <person name="Tay A.P."/>
            <person name="Kaakoush N.O."/>
            <person name="Deshpande N.P."/>
            <person name="Chen Z."/>
            <person name="Mitchell H."/>
            <person name="Wilkins M.R."/>
        </authorList>
    </citation>
    <scope>NUCLEOTIDE SEQUENCE [LARGE SCALE GENOMIC DNA]</scope>
    <source>
        <strain evidence="1 2">CSUNSWCD</strain>
    </source>
</reference>